<keyword evidence="7" id="KW-0472">Membrane</keyword>
<keyword evidence="4" id="KW-0547">Nucleotide-binding</keyword>
<evidence type="ECO:0000256" key="6">
    <source>
        <dbReference type="ARBA" id="ARBA00022840"/>
    </source>
</evidence>
<evidence type="ECO:0000256" key="2">
    <source>
        <dbReference type="ARBA" id="ARBA00022475"/>
    </source>
</evidence>
<evidence type="ECO:0000313" key="10">
    <source>
        <dbReference type="Proteomes" id="UP001604277"/>
    </source>
</evidence>
<gene>
    <name evidence="9" type="ORF">Fot_47288</name>
</gene>
<keyword evidence="3" id="KW-0808">Transferase</keyword>
<evidence type="ECO:0000256" key="7">
    <source>
        <dbReference type="ARBA" id="ARBA00023136"/>
    </source>
</evidence>
<keyword evidence="6" id="KW-0067">ATP-binding</keyword>
<evidence type="ECO:0000256" key="3">
    <source>
        <dbReference type="ARBA" id="ARBA00022679"/>
    </source>
</evidence>
<dbReference type="Gene3D" id="1.10.510.10">
    <property type="entry name" value="Transferase(Phosphotransferase) domain 1"/>
    <property type="match status" value="1"/>
</dbReference>
<dbReference type="AlphaFoldDB" id="A0ABD1QQU6"/>
<reference evidence="10" key="1">
    <citation type="submission" date="2024-07" db="EMBL/GenBank/DDBJ databases">
        <title>Two chromosome-level genome assemblies of Korean endemic species Abeliophyllum distichum and Forsythia ovata (Oleaceae).</title>
        <authorList>
            <person name="Jang H."/>
        </authorList>
    </citation>
    <scope>NUCLEOTIDE SEQUENCE [LARGE SCALE GENOMIC DNA]</scope>
</reference>
<dbReference type="GO" id="GO:0016301">
    <property type="term" value="F:kinase activity"/>
    <property type="evidence" value="ECO:0007669"/>
    <property type="project" value="UniProtKB-KW"/>
</dbReference>
<organism evidence="9 10">
    <name type="scientific">Forsythia ovata</name>
    <dbReference type="NCBI Taxonomy" id="205694"/>
    <lineage>
        <taxon>Eukaryota</taxon>
        <taxon>Viridiplantae</taxon>
        <taxon>Streptophyta</taxon>
        <taxon>Embryophyta</taxon>
        <taxon>Tracheophyta</taxon>
        <taxon>Spermatophyta</taxon>
        <taxon>Magnoliopsida</taxon>
        <taxon>eudicotyledons</taxon>
        <taxon>Gunneridae</taxon>
        <taxon>Pentapetalae</taxon>
        <taxon>asterids</taxon>
        <taxon>lamiids</taxon>
        <taxon>Lamiales</taxon>
        <taxon>Oleaceae</taxon>
        <taxon>Forsythieae</taxon>
        <taxon>Forsythia</taxon>
    </lineage>
</organism>
<dbReference type="EMBL" id="JBFOLJ010000014">
    <property type="protein sequence ID" value="KAL2478274.1"/>
    <property type="molecule type" value="Genomic_DNA"/>
</dbReference>
<evidence type="ECO:0000259" key="8">
    <source>
        <dbReference type="Pfam" id="PF25575"/>
    </source>
</evidence>
<protein>
    <submittedName>
        <fullName evidence="9">BR-signaling kinase 2</fullName>
    </submittedName>
</protein>
<keyword evidence="5 9" id="KW-0418">Kinase</keyword>
<dbReference type="InterPro" id="IPR045845">
    <property type="entry name" value="BSK"/>
</dbReference>
<comment type="caution">
    <text evidence="9">The sequence shown here is derived from an EMBL/GenBank/DDBJ whole genome shotgun (WGS) entry which is preliminary data.</text>
</comment>
<keyword evidence="2" id="KW-1003">Cell membrane</keyword>
<dbReference type="GO" id="GO:0012505">
    <property type="term" value="C:endomembrane system"/>
    <property type="evidence" value="ECO:0007669"/>
    <property type="project" value="UniProtKB-SubCell"/>
</dbReference>
<accession>A0ABD1QQU6</accession>
<proteinExistence type="predicted"/>
<dbReference type="GO" id="GO:0005524">
    <property type="term" value="F:ATP binding"/>
    <property type="evidence" value="ECO:0007669"/>
    <property type="project" value="UniProtKB-KW"/>
</dbReference>
<dbReference type="PANTHER" id="PTHR45863">
    <property type="entry name" value="SERINE/THREONINE-PROTEIN KINASE BSK5"/>
    <property type="match status" value="1"/>
</dbReference>
<dbReference type="InterPro" id="IPR058209">
    <property type="entry name" value="TPR_BSK1_C"/>
</dbReference>
<evidence type="ECO:0000256" key="1">
    <source>
        <dbReference type="ARBA" id="ARBA00004308"/>
    </source>
</evidence>
<feature type="domain" description="Serine/threonine-protein kinase BSK1-like TPR repeats" evidence="8">
    <location>
        <begin position="151"/>
        <end position="216"/>
    </location>
</feature>
<evidence type="ECO:0000256" key="5">
    <source>
        <dbReference type="ARBA" id="ARBA00022777"/>
    </source>
</evidence>
<evidence type="ECO:0000313" key="9">
    <source>
        <dbReference type="EMBL" id="KAL2478274.1"/>
    </source>
</evidence>
<dbReference type="Pfam" id="PF25575">
    <property type="entry name" value="TPR_BSK1_C"/>
    <property type="match status" value="1"/>
</dbReference>
<keyword evidence="10" id="KW-1185">Reference proteome</keyword>
<name>A0ABD1QQU6_9LAMI</name>
<sequence length="254" mass="28704">MPYIEKRLTVEVGEMVEREASGHEEGRVIPASVIYSYGTILLDLLTGKHIPPLQITMFAWFSGALFLLRGKNLSLLMDSSLRGRYRNEDATALVELASKCLQYEARDGPDIKFLFTAVTPLQKEKEVASHVLMGLTKTPEMLPPMLSPLGKACARMYLIAVQDILLKTGYEDEKGVVTKLSFHEWTQVQDRQNIKIFADTAFRGKDFRGAIAYYSTAENCMPEWPTAFYMQALALAKLELKNRCSRHAQCRCLL</sequence>
<comment type="subcellular location">
    <subcellularLocation>
        <location evidence="1">Endomembrane system</location>
    </subcellularLocation>
</comment>
<dbReference type="PANTHER" id="PTHR45863:SF8">
    <property type="entry name" value="PROTEIN KINASE DOMAIN-CONTAINING PROTEIN"/>
    <property type="match status" value="1"/>
</dbReference>
<dbReference type="Proteomes" id="UP001604277">
    <property type="component" value="Unassembled WGS sequence"/>
</dbReference>
<evidence type="ECO:0000256" key="4">
    <source>
        <dbReference type="ARBA" id="ARBA00022741"/>
    </source>
</evidence>